<keyword evidence="2" id="KW-1185">Reference proteome</keyword>
<dbReference type="EMBL" id="MLAK01001201">
    <property type="protein sequence ID" value="OHS96082.1"/>
    <property type="molecule type" value="Genomic_DNA"/>
</dbReference>
<dbReference type="Gene3D" id="1.10.10.10">
    <property type="entry name" value="Winged helix-like DNA-binding domain superfamily/Winged helix DNA-binding domain"/>
    <property type="match status" value="1"/>
</dbReference>
<proteinExistence type="predicted"/>
<reference evidence="1" key="1">
    <citation type="submission" date="2016-10" db="EMBL/GenBank/DDBJ databases">
        <authorList>
            <person name="Benchimol M."/>
            <person name="Almeida L.G."/>
            <person name="Vasconcelos A.T."/>
            <person name="Perreira-Neves A."/>
            <person name="Rosa I.A."/>
            <person name="Tasca T."/>
            <person name="Bogo M.R."/>
            <person name="de Souza W."/>
        </authorList>
    </citation>
    <scope>NUCLEOTIDE SEQUENCE [LARGE SCALE GENOMIC DNA]</scope>
    <source>
        <strain evidence="1">K</strain>
    </source>
</reference>
<organism evidence="1 2">
    <name type="scientific">Tritrichomonas foetus</name>
    <dbReference type="NCBI Taxonomy" id="1144522"/>
    <lineage>
        <taxon>Eukaryota</taxon>
        <taxon>Metamonada</taxon>
        <taxon>Parabasalia</taxon>
        <taxon>Tritrichomonadida</taxon>
        <taxon>Tritrichomonadidae</taxon>
        <taxon>Tritrichomonas</taxon>
    </lineage>
</organism>
<dbReference type="Proteomes" id="UP000179807">
    <property type="component" value="Unassembled WGS sequence"/>
</dbReference>
<dbReference type="InterPro" id="IPR036388">
    <property type="entry name" value="WH-like_DNA-bd_sf"/>
</dbReference>
<evidence type="ECO:0000313" key="1">
    <source>
        <dbReference type="EMBL" id="OHS96082.1"/>
    </source>
</evidence>
<sequence length="217" mass="25012">MKSYDFDEGFMDFTHSLSDECIDSEYETTGDSFWKSIPHVPEINEENLFAVPFISGPPTNNVPPQQFILGEPPKIEQKNVDDVRNRYLCENVPIDDIQPHFIPFGLDKQPPQTDGEKPSPKAKPLNQHFIATHQIMYLFQRFNVLSMETCQQFCSIDARRIYDIMNALEFLRLIKKVPGRNKKTSNYQLISDIKTNTPIDISKMSQMISEMLCSGNE</sequence>
<comment type="caution">
    <text evidence="1">The sequence shown here is derived from an EMBL/GenBank/DDBJ whole genome shotgun (WGS) entry which is preliminary data.</text>
</comment>
<evidence type="ECO:0000313" key="2">
    <source>
        <dbReference type="Proteomes" id="UP000179807"/>
    </source>
</evidence>
<gene>
    <name evidence="1" type="ORF">TRFO_37782</name>
</gene>
<name>A0A1J4JA81_9EUKA</name>
<dbReference type="VEuPathDB" id="TrichDB:TRFO_37782"/>
<dbReference type="GeneID" id="94846338"/>
<protein>
    <recommendedName>
        <fullName evidence="3">E2F/DP family winged-helix DNA-binding domain-containing protein</fullName>
    </recommendedName>
</protein>
<evidence type="ECO:0008006" key="3">
    <source>
        <dbReference type="Google" id="ProtNLM"/>
    </source>
</evidence>
<dbReference type="RefSeq" id="XP_068349219.1">
    <property type="nucleotide sequence ID" value="XM_068511634.1"/>
</dbReference>
<accession>A0A1J4JA81</accession>
<dbReference type="AlphaFoldDB" id="A0A1J4JA81"/>